<proteinExistence type="predicted"/>
<dbReference type="AlphaFoldDB" id="A0ABD0V321"/>
<dbReference type="Proteomes" id="UP001552299">
    <property type="component" value="Unassembled WGS sequence"/>
</dbReference>
<evidence type="ECO:0000313" key="2">
    <source>
        <dbReference type="Proteomes" id="UP001552299"/>
    </source>
</evidence>
<dbReference type="EMBL" id="JANQDX010000009">
    <property type="protein sequence ID" value="KAL0919350.1"/>
    <property type="molecule type" value="Genomic_DNA"/>
</dbReference>
<organism evidence="1 2">
    <name type="scientific">Dendrobium thyrsiflorum</name>
    <name type="common">Pinecone-like raceme dendrobium</name>
    <name type="synonym">Orchid</name>
    <dbReference type="NCBI Taxonomy" id="117978"/>
    <lineage>
        <taxon>Eukaryota</taxon>
        <taxon>Viridiplantae</taxon>
        <taxon>Streptophyta</taxon>
        <taxon>Embryophyta</taxon>
        <taxon>Tracheophyta</taxon>
        <taxon>Spermatophyta</taxon>
        <taxon>Magnoliopsida</taxon>
        <taxon>Liliopsida</taxon>
        <taxon>Asparagales</taxon>
        <taxon>Orchidaceae</taxon>
        <taxon>Epidendroideae</taxon>
        <taxon>Malaxideae</taxon>
        <taxon>Dendrobiinae</taxon>
        <taxon>Dendrobium</taxon>
    </lineage>
</organism>
<reference evidence="1 2" key="1">
    <citation type="journal article" date="2024" name="Plant Biotechnol. J.">
        <title>Dendrobium thyrsiflorum genome and its molecular insights into genes involved in important horticultural traits.</title>
        <authorList>
            <person name="Chen B."/>
            <person name="Wang J.Y."/>
            <person name="Zheng P.J."/>
            <person name="Li K.L."/>
            <person name="Liang Y.M."/>
            <person name="Chen X.F."/>
            <person name="Zhang C."/>
            <person name="Zhao X."/>
            <person name="He X."/>
            <person name="Zhang G.Q."/>
            <person name="Liu Z.J."/>
            <person name="Xu Q."/>
        </authorList>
    </citation>
    <scope>NUCLEOTIDE SEQUENCE [LARGE SCALE GENOMIC DNA]</scope>
    <source>
        <strain evidence="1">GZMU011</strain>
    </source>
</reference>
<protein>
    <submittedName>
        <fullName evidence="1">Uncharacterized protein</fullName>
    </submittedName>
</protein>
<keyword evidence="2" id="KW-1185">Reference proteome</keyword>
<accession>A0ABD0V321</accession>
<name>A0ABD0V321_DENTH</name>
<comment type="caution">
    <text evidence="1">The sequence shown here is derived from an EMBL/GenBank/DDBJ whole genome shotgun (WGS) entry which is preliminary data.</text>
</comment>
<sequence length="225" mass="24613">MGLVPVVSRPRSESLARSSSTLSLEAIFLSLSLSLPRNEHCGLEEKWSGLAYIVSCWPRKSKLANEEGQPFPDYNPTDLRYSSIMASTKSLSSNIIGMPTLQLQRFTTACDRSAAVGRPEIGESFDALSILELHLTVDHHWTFVWPQTAIRPIPGSGSPSDLSPTAIGLQTIVARLRSHRPLSLDYDPSNLRLPPITVPPSSIAHILQFLRPSSPTDYGPSDLGI</sequence>
<evidence type="ECO:0000313" key="1">
    <source>
        <dbReference type="EMBL" id="KAL0919350.1"/>
    </source>
</evidence>
<gene>
    <name evidence="1" type="ORF">M5K25_011438</name>
</gene>